<keyword evidence="1" id="KW-0175">Coiled coil</keyword>
<feature type="coiled-coil region" evidence="1">
    <location>
        <begin position="30"/>
        <end position="57"/>
    </location>
</feature>
<evidence type="ECO:0000313" key="3">
    <source>
        <dbReference type="Proteomes" id="UP000326759"/>
    </source>
</evidence>
<keyword evidence="3" id="KW-1185">Reference proteome</keyword>
<dbReference type="AlphaFoldDB" id="A0A5N5TM19"/>
<evidence type="ECO:0000256" key="1">
    <source>
        <dbReference type="SAM" id="Coils"/>
    </source>
</evidence>
<sequence length="132" mass="15546">MHVCLTQLHIGYKDPVKILPYNYFIRTCIMNDQCDHLDQLMKERNVLEEKLNEFLRTNPHHLIPEMSYPLFTQQGYKTPHPAMYPPGIETYTSHQALGRRSSWQYPYELPRGRMTGGYKNRPEEFVSTLGGE</sequence>
<name>A0A5N5TM19_9CRUS</name>
<dbReference type="EMBL" id="SEYY01000447">
    <property type="protein sequence ID" value="KAB7507223.1"/>
    <property type="molecule type" value="Genomic_DNA"/>
</dbReference>
<protein>
    <submittedName>
        <fullName evidence="2">Uncharacterized protein</fullName>
    </submittedName>
</protein>
<gene>
    <name evidence="2" type="ORF">Anas_08456</name>
</gene>
<reference evidence="2 3" key="1">
    <citation type="journal article" date="2019" name="PLoS Biol.">
        <title>Sex chromosomes control vertical transmission of feminizing Wolbachia symbionts in an isopod.</title>
        <authorList>
            <person name="Becking T."/>
            <person name="Chebbi M.A."/>
            <person name="Giraud I."/>
            <person name="Moumen B."/>
            <person name="Laverre T."/>
            <person name="Caubet Y."/>
            <person name="Peccoud J."/>
            <person name="Gilbert C."/>
            <person name="Cordaux R."/>
        </authorList>
    </citation>
    <scope>NUCLEOTIDE SEQUENCE [LARGE SCALE GENOMIC DNA]</scope>
    <source>
        <strain evidence="2">ANa2</strain>
        <tissue evidence="2">Whole body excluding digestive tract and cuticle</tissue>
    </source>
</reference>
<evidence type="ECO:0000313" key="2">
    <source>
        <dbReference type="EMBL" id="KAB7507223.1"/>
    </source>
</evidence>
<comment type="caution">
    <text evidence="2">The sequence shown here is derived from an EMBL/GenBank/DDBJ whole genome shotgun (WGS) entry which is preliminary data.</text>
</comment>
<accession>A0A5N5TM19</accession>
<organism evidence="2 3">
    <name type="scientific">Armadillidium nasatum</name>
    <dbReference type="NCBI Taxonomy" id="96803"/>
    <lineage>
        <taxon>Eukaryota</taxon>
        <taxon>Metazoa</taxon>
        <taxon>Ecdysozoa</taxon>
        <taxon>Arthropoda</taxon>
        <taxon>Crustacea</taxon>
        <taxon>Multicrustacea</taxon>
        <taxon>Malacostraca</taxon>
        <taxon>Eumalacostraca</taxon>
        <taxon>Peracarida</taxon>
        <taxon>Isopoda</taxon>
        <taxon>Oniscidea</taxon>
        <taxon>Crinocheta</taxon>
        <taxon>Armadillidiidae</taxon>
        <taxon>Armadillidium</taxon>
    </lineage>
</organism>
<proteinExistence type="predicted"/>
<dbReference type="Proteomes" id="UP000326759">
    <property type="component" value="Unassembled WGS sequence"/>
</dbReference>